<reference evidence="1 2" key="1">
    <citation type="journal article" date="2018" name="PLoS Pathog.">
        <title>Evolution of structural diversity of trichothecenes, a family of toxins produced by plant pathogenic and entomopathogenic fungi.</title>
        <authorList>
            <person name="Proctor R.H."/>
            <person name="McCormick S.P."/>
            <person name="Kim H.S."/>
            <person name="Cardoza R.E."/>
            <person name="Stanley A.M."/>
            <person name="Lindo L."/>
            <person name="Kelly A."/>
            <person name="Brown D.W."/>
            <person name="Lee T."/>
            <person name="Vaughan M.M."/>
            <person name="Alexander N.J."/>
            <person name="Busman M."/>
            <person name="Gutierrez S."/>
        </authorList>
    </citation>
    <scope>NUCLEOTIDE SEQUENCE [LARGE SCALE GENOMIC DNA]</scope>
    <source>
        <strain evidence="1 2">NRRL 20695</strain>
    </source>
</reference>
<evidence type="ECO:0000313" key="2">
    <source>
        <dbReference type="Proteomes" id="UP000266234"/>
    </source>
</evidence>
<keyword evidence="2" id="KW-1185">Reference proteome</keyword>
<dbReference type="AlphaFoldDB" id="A0A395SE54"/>
<comment type="caution">
    <text evidence="1">The sequence shown here is derived from an EMBL/GenBank/DDBJ whole genome shotgun (WGS) entry which is preliminary data.</text>
</comment>
<proteinExistence type="predicted"/>
<dbReference type="Proteomes" id="UP000266234">
    <property type="component" value="Unassembled WGS sequence"/>
</dbReference>
<organism evidence="1 2">
    <name type="scientific">Fusarium longipes</name>
    <dbReference type="NCBI Taxonomy" id="694270"/>
    <lineage>
        <taxon>Eukaryota</taxon>
        <taxon>Fungi</taxon>
        <taxon>Dikarya</taxon>
        <taxon>Ascomycota</taxon>
        <taxon>Pezizomycotina</taxon>
        <taxon>Sordariomycetes</taxon>
        <taxon>Hypocreomycetidae</taxon>
        <taxon>Hypocreales</taxon>
        <taxon>Nectriaceae</taxon>
        <taxon>Fusarium</taxon>
    </lineage>
</organism>
<protein>
    <submittedName>
        <fullName evidence="1">Uncharacterized protein</fullName>
    </submittedName>
</protein>
<accession>A0A395SE54</accession>
<sequence>MKPIWSSVLVTISPSAFVASEFRGVFMLSCTGILTTCLGKGSKFIIHEANSIIQMRSQELARHYYHIAALENLRLRLHIENWDTNPNPDEPFYSHVVDCIDNDEFEEFCRNEDEENSQDNEGYRARLTSLYKIKNQETGDEQDTCPEPDATLFHGHVVDCIDQNLPRAYRTILVNHPKTSDGSKVQLPYAKLHENESLTAYTDRAEKLEPISIKTVGSKKTIKGWS</sequence>
<name>A0A395SE54_9HYPO</name>
<dbReference type="EMBL" id="PXOG01000169">
    <property type="protein sequence ID" value="RGP70545.1"/>
    <property type="molecule type" value="Genomic_DNA"/>
</dbReference>
<gene>
    <name evidence="1" type="ORF">FLONG3_7417</name>
</gene>
<evidence type="ECO:0000313" key="1">
    <source>
        <dbReference type="EMBL" id="RGP70545.1"/>
    </source>
</evidence>